<proteinExistence type="predicted"/>
<evidence type="ECO:0008006" key="3">
    <source>
        <dbReference type="Google" id="ProtNLM"/>
    </source>
</evidence>
<reference evidence="1 2" key="1">
    <citation type="submission" date="2024-06" db="EMBL/GenBank/DDBJ databases">
        <title>Genomic Encyclopedia of Type Strains, Phase IV (KMG-IV): sequencing the most valuable type-strain genomes for metagenomic binning, comparative biology and taxonomic classification.</title>
        <authorList>
            <person name="Goeker M."/>
        </authorList>
    </citation>
    <scope>NUCLEOTIDE SEQUENCE [LARGE SCALE GENOMIC DNA]</scope>
    <source>
        <strain evidence="1 2">DSM 29492</strain>
    </source>
</reference>
<accession>A0ABV2LZE5</accession>
<comment type="caution">
    <text evidence="1">The sequence shown here is derived from an EMBL/GenBank/DDBJ whole genome shotgun (WGS) entry which is preliminary data.</text>
</comment>
<evidence type="ECO:0000313" key="2">
    <source>
        <dbReference type="Proteomes" id="UP001549106"/>
    </source>
</evidence>
<gene>
    <name evidence="1" type="ORF">ABID24_000800</name>
</gene>
<dbReference type="EMBL" id="JBEPMJ010000004">
    <property type="protein sequence ID" value="MET3749566.1"/>
    <property type="molecule type" value="Genomic_DNA"/>
</dbReference>
<dbReference type="RefSeq" id="WP_022068167.1">
    <property type="nucleotide sequence ID" value="NZ_BAABXP010000001.1"/>
</dbReference>
<protein>
    <recommendedName>
        <fullName evidence="3">YolD-like family protein</fullName>
    </recommendedName>
</protein>
<organism evidence="1 2">
    <name type="scientific">Blautia caecimuris</name>
    <dbReference type="NCBI Taxonomy" id="1796615"/>
    <lineage>
        <taxon>Bacteria</taxon>
        <taxon>Bacillati</taxon>
        <taxon>Bacillota</taxon>
        <taxon>Clostridia</taxon>
        <taxon>Lachnospirales</taxon>
        <taxon>Lachnospiraceae</taxon>
        <taxon>Blautia</taxon>
    </lineage>
</organism>
<name>A0ABV2LZE5_9FIRM</name>
<dbReference type="Proteomes" id="UP001549106">
    <property type="component" value="Unassembled WGS sequence"/>
</dbReference>
<keyword evidence="2" id="KW-1185">Reference proteome</keyword>
<sequence>MKNYFGETHKYDDIINLPHHVSGTHPQMPVEDRAAQFAPFAALTGYGAAIKETERYTEKRIQPDEESVEILNRRLEFIREHISEKPEVTVTYFQPDLKKEGGKYMTVTGTVKKIDTFRHRMLLKDETEIPFENLWEIVFQEK</sequence>
<evidence type="ECO:0000313" key="1">
    <source>
        <dbReference type="EMBL" id="MET3749566.1"/>
    </source>
</evidence>